<dbReference type="InterPro" id="IPR050447">
    <property type="entry name" value="Erg6_SMT_methyltransf"/>
</dbReference>
<evidence type="ECO:0000259" key="2">
    <source>
        <dbReference type="Pfam" id="PF08241"/>
    </source>
</evidence>
<dbReference type="AlphaFoldDB" id="A0A563EKD9"/>
<evidence type="ECO:0000313" key="3">
    <source>
        <dbReference type="EMBL" id="TWP46672.1"/>
    </source>
</evidence>
<dbReference type="EMBL" id="VOBR01000031">
    <property type="protein sequence ID" value="TWP46672.1"/>
    <property type="molecule type" value="Genomic_DNA"/>
</dbReference>
<dbReference type="GO" id="GO:0032259">
    <property type="term" value="P:methylation"/>
    <property type="evidence" value="ECO:0007669"/>
    <property type="project" value="UniProtKB-KW"/>
</dbReference>
<dbReference type="InterPro" id="IPR013216">
    <property type="entry name" value="Methyltransf_11"/>
</dbReference>
<name>A0A563EKD9_9PSEU</name>
<proteinExistence type="predicted"/>
<dbReference type="OrthoDB" id="3636702at2"/>
<protein>
    <submittedName>
        <fullName evidence="3">Class I SAM-dependent methyltransferase</fullName>
    </submittedName>
</protein>
<dbReference type="RefSeq" id="WP_146358542.1">
    <property type="nucleotide sequence ID" value="NZ_VOBR01000031.1"/>
</dbReference>
<gene>
    <name evidence="3" type="ORF">FKR81_35040</name>
</gene>
<keyword evidence="3" id="KW-0489">Methyltransferase</keyword>
<dbReference type="Proteomes" id="UP000316639">
    <property type="component" value="Unassembled WGS sequence"/>
</dbReference>
<evidence type="ECO:0000256" key="1">
    <source>
        <dbReference type="ARBA" id="ARBA00022679"/>
    </source>
</evidence>
<dbReference type="PANTHER" id="PTHR44068:SF1">
    <property type="entry name" value="HYPOTHETICAL LOC100005854"/>
    <property type="match status" value="1"/>
</dbReference>
<comment type="caution">
    <text evidence="3">The sequence shown here is derived from an EMBL/GenBank/DDBJ whole genome shotgun (WGS) entry which is preliminary data.</text>
</comment>
<reference evidence="3 4" key="1">
    <citation type="submission" date="2019-07" db="EMBL/GenBank/DDBJ databases">
        <title>Lentzea xizangensis sp. nov., isolated from Qinghai-Tibetan Plateau Soils.</title>
        <authorList>
            <person name="Huang J."/>
        </authorList>
    </citation>
    <scope>NUCLEOTIDE SEQUENCE [LARGE SCALE GENOMIC DNA]</scope>
    <source>
        <strain evidence="3 4">FXJ1.1311</strain>
    </source>
</reference>
<feature type="domain" description="Methyltransferase type 11" evidence="2">
    <location>
        <begin position="106"/>
        <end position="200"/>
    </location>
</feature>
<dbReference type="GO" id="GO:0016126">
    <property type="term" value="P:sterol biosynthetic process"/>
    <property type="evidence" value="ECO:0007669"/>
    <property type="project" value="TreeGrafter"/>
</dbReference>
<keyword evidence="1 3" id="KW-0808">Transferase</keyword>
<dbReference type="Gene3D" id="3.40.50.150">
    <property type="entry name" value="Vaccinia Virus protein VP39"/>
    <property type="match status" value="1"/>
</dbReference>
<dbReference type="PANTHER" id="PTHR44068">
    <property type="entry name" value="ZGC:194242"/>
    <property type="match status" value="1"/>
</dbReference>
<dbReference type="Pfam" id="PF08241">
    <property type="entry name" value="Methyltransf_11"/>
    <property type="match status" value="1"/>
</dbReference>
<dbReference type="SUPFAM" id="SSF53335">
    <property type="entry name" value="S-adenosyl-L-methionine-dependent methyltransferases"/>
    <property type="match status" value="1"/>
</dbReference>
<accession>A0A563EKD9</accession>
<keyword evidence="4" id="KW-1185">Reference proteome</keyword>
<dbReference type="CDD" id="cd02440">
    <property type="entry name" value="AdoMet_MTases"/>
    <property type="match status" value="1"/>
</dbReference>
<evidence type="ECO:0000313" key="4">
    <source>
        <dbReference type="Proteomes" id="UP000316639"/>
    </source>
</evidence>
<dbReference type="InterPro" id="IPR029063">
    <property type="entry name" value="SAM-dependent_MTases_sf"/>
</dbReference>
<organism evidence="3 4">
    <name type="scientific">Lentzea tibetensis</name>
    <dbReference type="NCBI Taxonomy" id="2591470"/>
    <lineage>
        <taxon>Bacteria</taxon>
        <taxon>Bacillati</taxon>
        <taxon>Actinomycetota</taxon>
        <taxon>Actinomycetes</taxon>
        <taxon>Pseudonocardiales</taxon>
        <taxon>Pseudonocardiaceae</taxon>
        <taxon>Lentzea</taxon>
    </lineage>
</organism>
<dbReference type="GO" id="GO:0003838">
    <property type="term" value="F:sterol 24-C-methyltransferase activity"/>
    <property type="evidence" value="ECO:0007669"/>
    <property type="project" value="TreeGrafter"/>
</dbReference>
<sequence>MADTKGMNDFLENLRELNSAGGDAGAPGGRVPKDAISSVYDGATESSVKGELWNWGLHEDDVAAEIEKLIPGFGQFDTDTFSEQMYLLTIRELPIDYAGYRTRRVLEIGSGMGEGLNFLSRIIQPERLIGLDLSKRAVDRANSTLSRSPQLEFVQGDAEDLPFADGEFDVVLNIESSHNYPDLPQFFREVARVLKPGGYFSQTDIFTSQRLAEFDQIKAGNPDLEWVHERDISEGVRAAIRRRMLPGSVARQQYVEKKKHLPIGIRRLGGPGGIRLFGADFAGYRNSAFTNLVNKALLWSAEPQPGLADGSYRHNIARRT</sequence>